<evidence type="ECO:0000256" key="1">
    <source>
        <dbReference type="ARBA" id="ARBA00023125"/>
    </source>
</evidence>
<dbReference type="Proteomes" id="UP001530293">
    <property type="component" value="Unassembled WGS sequence"/>
</dbReference>
<dbReference type="InterPro" id="IPR051965">
    <property type="entry name" value="ChromReg_NeuronalGeneExpr"/>
</dbReference>
<dbReference type="Gene3D" id="1.10.30.10">
    <property type="entry name" value="High mobility group box domain"/>
    <property type="match status" value="1"/>
</dbReference>
<dbReference type="GO" id="GO:0005634">
    <property type="term" value="C:nucleus"/>
    <property type="evidence" value="ECO:0007669"/>
    <property type="project" value="UniProtKB-UniRule"/>
</dbReference>
<gene>
    <name evidence="6" type="ORF">ACHAWU_001516</name>
</gene>
<evidence type="ECO:0000256" key="3">
    <source>
        <dbReference type="PROSITE-ProRule" id="PRU00267"/>
    </source>
</evidence>
<name>A0ABD3MKT2_9STRA</name>
<feature type="region of interest" description="Disordered" evidence="4">
    <location>
        <begin position="340"/>
        <end position="368"/>
    </location>
</feature>
<sequence length="368" mass="41056">MNSAPSIPSMPPSRLSPEDIASLLERVDAEIESARDDLEYAEAIAQASGLTVHSSILDAAYNGAGAAGGGSTTLPTTAESGNHNASSSSAAAAAAAMDLRQEAALAVQARHKYNPMRGTLSAYPLVLSTTGGHCNTDHVVPMNPDGTINQLSEYKRMLKRRHRQTQNEERGADRWDLPRIPGGRRRRIKRAVDAVSAPPEPPQTGYVIYVSQMTTKVRHDNPHRVHNQIAAIRWISSMWNELSPRDRTHYVNLAKDARTEYEERLLEYRATGSWSPYTTFTRLMTNKNGVDCRGMNERSTGSSGPWVRIPYEAKNALEKEIETYEQVIFPPRPVELEVVHEQRVEESKKKRREKRKRKLEEGGALVIH</sequence>
<evidence type="ECO:0000313" key="7">
    <source>
        <dbReference type="Proteomes" id="UP001530293"/>
    </source>
</evidence>
<keyword evidence="2 3" id="KW-0539">Nucleus</keyword>
<organism evidence="6 7">
    <name type="scientific">Discostella pseudostelligera</name>
    <dbReference type="NCBI Taxonomy" id="259834"/>
    <lineage>
        <taxon>Eukaryota</taxon>
        <taxon>Sar</taxon>
        <taxon>Stramenopiles</taxon>
        <taxon>Ochrophyta</taxon>
        <taxon>Bacillariophyta</taxon>
        <taxon>Coscinodiscophyceae</taxon>
        <taxon>Thalassiosirophycidae</taxon>
        <taxon>Stephanodiscales</taxon>
        <taxon>Stephanodiscaceae</taxon>
        <taxon>Discostella</taxon>
    </lineage>
</organism>
<dbReference type="AlphaFoldDB" id="A0ABD3MKT2"/>
<keyword evidence="1 3" id="KW-0238">DNA-binding</keyword>
<comment type="caution">
    <text evidence="6">The sequence shown here is derived from an EMBL/GenBank/DDBJ whole genome shotgun (WGS) entry which is preliminary data.</text>
</comment>
<dbReference type="PANTHER" id="PTHR46040">
    <property type="entry name" value="HIGH MOBILITY GROUP PROTEIN 2"/>
    <property type="match status" value="1"/>
</dbReference>
<evidence type="ECO:0000256" key="2">
    <source>
        <dbReference type="ARBA" id="ARBA00023242"/>
    </source>
</evidence>
<reference evidence="6 7" key="1">
    <citation type="submission" date="2024-10" db="EMBL/GenBank/DDBJ databases">
        <title>Updated reference genomes for cyclostephanoid diatoms.</title>
        <authorList>
            <person name="Roberts W.R."/>
            <person name="Alverson A.J."/>
        </authorList>
    </citation>
    <scope>NUCLEOTIDE SEQUENCE [LARGE SCALE GENOMIC DNA]</scope>
    <source>
        <strain evidence="6 7">AJA232-27</strain>
    </source>
</reference>
<dbReference type="GO" id="GO:0003677">
    <property type="term" value="F:DNA binding"/>
    <property type="evidence" value="ECO:0007669"/>
    <property type="project" value="UniProtKB-UniRule"/>
</dbReference>
<evidence type="ECO:0000313" key="6">
    <source>
        <dbReference type="EMBL" id="KAL3764686.1"/>
    </source>
</evidence>
<dbReference type="SUPFAM" id="SSF47095">
    <property type="entry name" value="HMG-box"/>
    <property type="match status" value="1"/>
</dbReference>
<dbReference type="InterPro" id="IPR036910">
    <property type="entry name" value="HMG_box_dom_sf"/>
</dbReference>
<dbReference type="InterPro" id="IPR009071">
    <property type="entry name" value="HMG_box_dom"/>
</dbReference>
<dbReference type="SMART" id="SM00398">
    <property type="entry name" value="HMG"/>
    <property type="match status" value="1"/>
</dbReference>
<dbReference type="Pfam" id="PF00505">
    <property type="entry name" value="HMG_box"/>
    <property type="match status" value="1"/>
</dbReference>
<feature type="DNA-binding region" description="HMG box" evidence="3">
    <location>
        <begin position="199"/>
        <end position="269"/>
    </location>
</feature>
<protein>
    <recommendedName>
        <fullName evidence="5">HMG box domain-containing protein</fullName>
    </recommendedName>
</protein>
<evidence type="ECO:0000256" key="4">
    <source>
        <dbReference type="SAM" id="MobiDB-lite"/>
    </source>
</evidence>
<proteinExistence type="predicted"/>
<evidence type="ECO:0000259" key="5">
    <source>
        <dbReference type="PROSITE" id="PS50118"/>
    </source>
</evidence>
<accession>A0ABD3MKT2</accession>
<feature type="domain" description="HMG box" evidence="5">
    <location>
        <begin position="199"/>
        <end position="269"/>
    </location>
</feature>
<keyword evidence="7" id="KW-1185">Reference proteome</keyword>
<dbReference type="EMBL" id="JALLBG020000102">
    <property type="protein sequence ID" value="KAL3764686.1"/>
    <property type="molecule type" value="Genomic_DNA"/>
</dbReference>
<dbReference type="PANTHER" id="PTHR46040:SF3">
    <property type="entry name" value="HIGH MOBILITY GROUP PROTEIN 2"/>
    <property type="match status" value="1"/>
</dbReference>
<dbReference type="CDD" id="cd00084">
    <property type="entry name" value="HMG-box_SF"/>
    <property type="match status" value="1"/>
</dbReference>
<dbReference type="PROSITE" id="PS50118">
    <property type="entry name" value="HMG_BOX_2"/>
    <property type="match status" value="1"/>
</dbReference>